<dbReference type="EMBL" id="LCJW01000016">
    <property type="protein sequence ID" value="KKT86123.1"/>
    <property type="molecule type" value="Genomic_DNA"/>
</dbReference>
<accession>A0A0G1KRF1</accession>
<dbReference type="AlphaFoldDB" id="A0A0G1KRF1"/>
<feature type="transmembrane region" description="Helical" evidence="1">
    <location>
        <begin position="37"/>
        <end position="59"/>
    </location>
</feature>
<feature type="transmembrane region" description="Helical" evidence="1">
    <location>
        <begin position="80"/>
        <end position="101"/>
    </location>
</feature>
<keyword evidence="1" id="KW-1133">Transmembrane helix</keyword>
<name>A0A0G1KRF1_9BACT</name>
<dbReference type="InterPro" id="IPR043993">
    <property type="entry name" value="T4SS_pilin"/>
</dbReference>
<organism evidence="2 3">
    <name type="scientific">Candidatus Collierbacteria bacterium GW2011_GWA2_44_99</name>
    <dbReference type="NCBI Taxonomy" id="1618380"/>
    <lineage>
        <taxon>Bacteria</taxon>
        <taxon>Candidatus Collieribacteriota</taxon>
    </lineage>
</organism>
<dbReference type="Pfam" id="PF18895">
    <property type="entry name" value="T4SS_pilin"/>
    <property type="match status" value="1"/>
</dbReference>
<proteinExistence type="predicted"/>
<gene>
    <name evidence="2" type="ORF">UW84_C0016G0007</name>
</gene>
<protein>
    <submittedName>
        <fullName evidence="2">Uncharacterized protein</fullName>
    </submittedName>
</protein>
<evidence type="ECO:0000313" key="3">
    <source>
        <dbReference type="Proteomes" id="UP000034797"/>
    </source>
</evidence>
<evidence type="ECO:0000313" key="2">
    <source>
        <dbReference type="EMBL" id="KKT86123.1"/>
    </source>
</evidence>
<dbReference type="Proteomes" id="UP000034797">
    <property type="component" value="Unassembled WGS sequence"/>
</dbReference>
<evidence type="ECO:0000256" key="1">
    <source>
        <dbReference type="SAM" id="Phobius"/>
    </source>
</evidence>
<sequence>MTIKIISSALAAADIELPIGENVTKNNFFGYTCIGHLVSNLVSAAFIISGIAFFVYLVWGGVEYLISGGDKSKVETAQKRISAALIGLAIVASSYAVYMLVLEFFGINLDALCTANPLGN</sequence>
<keyword evidence="1" id="KW-0812">Transmembrane</keyword>
<keyword evidence="1" id="KW-0472">Membrane</keyword>
<reference evidence="2 3" key="1">
    <citation type="journal article" date="2015" name="Nature">
        <title>rRNA introns, odd ribosomes, and small enigmatic genomes across a large radiation of phyla.</title>
        <authorList>
            <person name="Brown C.T."/>
            <person name="Hug L.A."/>
            <person name="Thomas B.C."/>
            <person name="Sharon I."/>
            <person name="Castelle C.J."/>
            <person name="Singh A."/>
            <person name="Wilkins M.J."/>
            <person name="Williams K.H."/>
            <person name="Banfield J.F."/>
        </authorList>
    </citation>
    <scope>NUCLEOTIDE SEQUENCE [LARGE SCALE GENOMIC DNA]</scope>
</reference>
<comment type="caution">
    <text evidence="2">The sequence shown here is derived from an EMBL/GenBank/DDBJ whole genome shotgun (WGS) entry which is preliminary data.</text>
</comment>